<name>A0A2B4SZA8_STYPI</name>
<organism evidence="6 7">
    <name type="scientific">Stylophora pistillata</name>
    <name type="common">Smooth cauliflower coral</name>
    <dbReference type="NCBI Taxonomy" id="50429"/>
    <lineage>
        <taxon>Eukaryota</taxon>
        <taxon>Metazoa</taxon>
        <taxon>Cnidaria</taxon>
        <taxon>Anthozoa</taxon>
        <taxon>Hexacorallia</taxon>
        <taxon>Scleractinia</taxon>
        <taxon>Astrocoeniina</taxon>
        <taxon>Pocilloporidae</taxon>
        <taxon>Stylophora</taxon>
    </lineage>
</organism>
<dbReference type="CDD" id="cd06060">
    <property type="entry name" value="misato"/>
    <property type="match status" value="1"/>
</dbReference>
<dbReference type="Pfam" id="PF10644">
    <property type="entry name" value="Misat_Tub_SegII"/>
    <property type="match status" value="1"/>
</dbReference>
<dbReference type="AlphaFoldDB" id="A0A2B4SZA8"/>
<comment type="subcellular location">
    <subcellularLocation>
        <location evidence="1">Mitochondrion</location>
    </subcellularLocation>
</comment>
<dbReference type="GO" id="GO:0007005">
    <property type="term" value="P:mitochondrion organization"/>
    <property type="evidence" value="ECO:0007669"/>
    <property type="project" value="InterPro"/>
</dbReference>
<evidence type="ECO:0000256" key="1">
    <source>
        <dbReference type="ARBA" id="ARBA00004173"/>
    </source>
</evidence>
<dbReference type="STRING" id="50429.A0A2B4SZA8"/>
<dbReference type="GO" id="GO:0005739">
    <property type="term" value="C:mitochondrion"/>
    <property type="evidence" value="ECO:0007669"/>
    <property type="project" value="UniProtKB-SubCell"/>
</dbReference>
<comment type="caution">
    <text evidence="6">The sequence shown here is derived from an EMBL/GenBank/DDBJ whole genome shotgun (WGS) entry which is preliminary data.</text>
</comment>
<evidence type="ECO:0000259" key="4">
    <source>
        <dbReference type="Pfam" id="PF10644"/>
    </source>
</evidence>
<feature type="domain" description="Misato Segment II tubulin-like" evidence="4">
    <location>
        <begin position="7"/>
        <end position="119"/>
    </location>
</feature>
<dbReference type="EMBL" id="LSMT01000009">
    <property type="protein sequence ID" value="PFX33715.1"/>
    <property type="molecule type" value="Genomic_DNA"/>
</dbReference>
<evidence type="ECO:0000256" key="2">
    <source>
        <dbReference type="ARBA" id="ARBA00008507"/>
    </source>
</evidence>
<dbReference type="Pfam" id="PF14881">
    <property type="entry name" value="Tubulin_3"/>
    <property type="match status" value="1"/>
</dbReference>
<dbReference type="Proteomes" id="UP000225706">
    <property type="component" value="Unassembled WGS sequence"/>
</dbReference>
<dbReference type="InterPro" id="IPR049942">
    <property type="entry name" value="DML1/Misato"/>
</dbReference>
<feature type="domain" description="DML1/Misato tubulin" evidence="5">
    <location>
        <begin position="154"/>
        <end position="340"/>
    </location>
</feature>
<dbReference type="PANTHER" id="PTHR13391">
    <property type="entry name" value="MITOCHONDRIAL DISTRIBUTION REGULATOR MISATO"/>
    <property type="match status" value="1"/>
</dbReference>
<comment type="similarity">
    <text evidence="2">Belongs to the misato family.</text>
</comment>
<dbReference type="OrthoDB" id="271881at2759"/>
<evidence type="ECO:0000256" key="3">
    <source>
        <dbReference type="ARBA" id="ARBA00023128"/>
    </source>
</evidence>
<dbReference type="Gene3D" id="3.40.50.1440">
    <property type="entry name" value="Tubulin/FtsZ, GTPase domain"/>
    <property type="match status" value="1"/>
</dbReference>
<evidence type="ECO:0000313" key="7">
    <source>
        <dbReference type="Proteomes" id="UP000225706"/>
    </source>
</evidence>
<protein>
    <submittedName>
        <fullName evidence="6">Protein misato-like 1</fullName>
    </submittedName>
</protein>
<keyword evidence="7" id="KW-1185">Reference proteome</keyword>
<sequence>MAGSSTREVITLQFGHYSNYVGTHWWNIQESSFCYDPSTSVQQEINHDVSFREGLTLHGDQTYTPRLLVFDLKGSLKNLPKYGTLYQTPSYTHEASWAGAVSVHESEPEPKNEFQMDLETEDDRETEVTVDNRTLDQDSVNKNPREKYYDLDKDVSVWSDFLGTCLHPKSIQLVRDYLHGVSSSPFDVFGYGQSVAKNEHFYEEFENNLHFFVEECDSLQGFQIFADVYNGFGGISSQLLEDLRDEYGTKSFLSFGVMPAEFTDESHKDAAHRILNSALSFGQLAQNSDLFIPMSLMQEMWPHSGQARDFPHLDYKPALSYHTSAVLGVCVDTITMPYRLLTPKAVNMNSFVNSVGFGERKIASLSSTFPLPVEDTVPLTSLLGSRLNGNGTELLQSITPGIAHSSSLISQSAVIRGIPASLTHTPQRNIQSQNSVLHENPFEVCSTANEIVQTFLQTLHPQTQPVCWNVSQACMVKPPFPNIFGSRVTHDGLVVDGYARPESVRVNQTSVLSRLETNSGIASMLLSLIQWAKRVNISKHHLFLESGTEEETFKEMLEELTSLSQRYVTRDTVKWSEI</sequence>
<evidence type="ECO:0000259" key="5">
    <source>
        <dbReference type="Pfam" id="PF14881"/>
    </source>
</evidence>
<reference evidence="7" key="1">
    <citation type="journal article" date="2017" name="bioRxiv">
        <title>Comparative analysis of the genomes of Stylophora pistillata and Acropora digitifera provides evidence for extensive differences between species of corals.</title>
        <authorList>
            <person name="Voolstra C.R."/>
            <person name="Li Y."/>
            <person name="Liew Y.J."/>
            <person name="Baumgarten S."/>
            <person name="Zoccola D."/>
            <person name="Flot J.-F."/>
            <person name="Tambutte S."/>
            <person name="Allemand D."/>
            <person name="Aranda M."/>
        </authorList>
    </citation>
    <scope>NUCLEOTIDE SEQUENCE [LARGE SCALE GENOMIC DNA]</scope>
</reference>
<dbReference type="InterPro" id="IPR036525">
    <property type="entry name" value="Tubulin/FtsZ_GTPase_sf"/>
</dbReference>
<keyword evidence="3" id="KW-0496">Mitochondrion</keyword>
<proteinExistence type="inferred from homology"/>
<dbReference type="InterPro" id="IPR019605">
    <property type="entry name" value="Misato_II_tubulin-like"/>
</dbReference>
<dbReference type="InterPro" id="IPR029209">
    <property type="entry name" value="DML1/Misato_tubulin"/>
</dbReference>
<dbReference type="SUPFAM" id="SSF52490">
    <property type="entry name" value="Tubulin nucleotide-binding domain-like"/>
    <property type="match status" value="1"/>
</dbReference>
<accession>A0A2B4SZA8</accession>
<dbReference type="PANTHER" id="PTHR13391:SF0">
    <property type="entry name" value="PROTEIN MISATO HOMOLOG 1"/>
    <property type="match status" value="1"/>
</dbReference>
<gene>
    <name evidence="6" type="primary">MSTO1</name>
    <name evidence="6" type="ORF">AWC38_SpisGene1364</name>
</gene>
<evidence type="ECO:0000313" key="6">
    <source>
        <dbReference type="EMBL" id="PFX33715.1"/>
    </source>
</evidence>